<dbReference type="Gene3D" id="1.10.10.10">
    <property type="entry name" value="Winged helix-like DNA-binding domain superfamily/Winged helix DNA-binding domain"/>
    <property type="match status" value="1"/>
</dbReference>
<dbReference type="EMBL" id="FQXM01000013">
    <property type="protein sequence ID" value="SHH78816.1"/>
    <property type="molecule type" value="Genomic_DNA"/>
</dbReference>
<keyword evidence="2" id="KW-1185">Reference proteome</keyword>
<protein>
    <recommendedName>
        <fullName evidence="3">DUF4364 domain-containing protein</fullName>
    </recommendedName>
</protein>
<evidence type="ECO:0000313" key="1">
    <source>
        <dbReference type="EMBL" id="SHH78816.1"/>
    </source>
</evidence>
<dbReference type="OrthoDB" id="9783597at2"/>
<dbReference type="InterPro" id="IPR025374">
    <property type="entry name" value="DUF4364"/>
</dbReference>
<gene>
    <name evidence="1" type="ORF">SAMN02745207_02497</name>
</gene>
<reference evidence="1 2" key="1">
    <citation type="submission" date="2016-11" db="EMBL/GenBank/DDBJ databases">
        <authorList>
            <person name="Jaros S."/>
            <person name="Januszkiewicz K."/>
            <person name="Wedrychowicz H."/>
        </authorList>
    </citation>
    <scope>NUCLEOTIDE SEQUENCE [LARGE SCALE GENOMIC DNA]</scope>
    <source>
        <strain evidence="1 2">DSM 8605</strain>
    </source>
</reference>
<proteinExistence type="predicted"/>
<dbReference type="STRING" id="1121316.SAMN02745207_02497"/>
<name>A0A1M5VU83_9CLOT</name>
<sequence>MYSNTTELAENKLLLLYLFNKIDLPISNNQITEIILKNNLMDYFTLQQFITELSTSKFIESVEYDGKQRLQITPNGSNVLNLFNNRISPSKKELINDFIQKNIDNIKKEMTISADYTIEGDNYIVNLKATENNIILMDLKVNVASIKQANELCTKWKNSSSDIYTNIISILIQE</sequence>
<accession>A0A1M5VU83</accession>
<dbReference type="RefSeq" id="WP_073338758.1">
    <property type="nucleotide sequence ID" value="NZ_FQXM01000013.1"/>
</dbReference>
<dbReference type="Proteomes" id="UP000184447">
    <property type="component" value="Unassembled WGS sequence"/>
</dbReference>
<dbReference type="AlphaFoldDB" id="A0A1M5VU83"/>
<dbReference type="InterPro" id="IPR036388">
    <property type="entry name" value="WH-like_DNA-bd_sf"/>
</dbReference>
<evidence type="ECO:0000313" key="2">
    <source>
        <dbReference type="Proteomes" id="UP000184447"/>
    </source>
</evidence>
<dbReference type="Pfam" id="PF14277">
    <property type="entry name" value="DUF4364"/>
    <property type="match status" value="1"/>
</dbReference>
<evidence type="ECO:0008006" key="3">
    <source>
        <dbReference type="Google" id="ProtNLM"/>
    </source>
</evidence>
<organism evidence="1 2">
    <name type="scientific">Clostridium grantii DSM 8605</name>
    <dbReference type="NCBI Taxonomy" id="1121316"/>
    <lineage>
        <taxon>Bacteria</taxon>
        <taxon>Bacillati</taxon>
        <taxon>Bacillota</taxon>
        <taxon>Clostridia</taxon>
        <taxon>Eubacteriales</taxon>
        <taxon>Clostridiaceae</taxon>
        <taxon>Clostridium</taxon>
    </lineage>
</organism>